<dbReference type="Proteomes" id="UP001164250">
    <property type="component" value="Chromosome 5"/>
</dbReference>
<accession>A0ACC1BGN5</accession>
<proteinExistence type="predicted"/>
<organism evidence="1 2">
    <name type="scientific">Pistacia atlantica</name>
    <dbReference type="NCBI Taxonomy" id="434234"/>
    <lineage>
        <taxon>Eukaryota</taxon>
        <taxon>Viridiplantae</taxon>
        <taxon>Streptophyta</taxon>
        <taxon>Embryophyta</taxon>
        <taxon>Tracheophyta</taxon>
        <taxon>Spermatophyta</taxon>
        <taxon>Magnoliopsida</taxon>
        <taxon>eudicotyledons</taxon>
        <taxon>Gunneridae</taxon>
        <taxon>Pentapetalae</taxon>
        <taxon>rosids</taxon>
        <taxon>malvids</taxon>
        <taxon>Sapindales</taxon>
        <taxon>Anacardiaceae</taxon>
        <taxon>Pistacia</taxon>
    </lineage>
</organism>
<dbReference type="EMBL" id="CM047901">
    <property type="protein sequence ID" value="KAJ0098088.1"/>
    <property type="molecule type" value="Genomic_DNA"/>
</dbReference>
<gene>
    <name evidence="1" type="ORF">Patl1_28568</name>
</gene>
<reference evidence="2" key="1">
    <citation type="journal article" date="2023" name="G3 (Bethesda)">
        <title>Genome assembly and association tests identify interacting loci associated with vigor, precocity, and sex in interspecific pistachio rootstocks.</title>
        <authorList>
            <person name="Palmer W."/>
            <person name="Jacygrad E."/>
            <person name="Sagayaradj S."/>
            <person name="Cavanaugh K."/>
            <person name="Han R."/>
            <person name="Bertier L."/>
            <person name="Beede B."/>
            <person name="Kafkas S."/>
            <person name="Golino D."/>
            <person name="Preece J."/>
            <person name="Michelmore R."/>
        </authorList>
    </citation>
    <scope>NUCLEOTIDE SEQUENCE [LARGE SCALE GENOMIC DNA]</scope>
</reference>
<sequence>MKHPLTSIFFATGAVVRIQFDLADPNIKDLEVFPLWEAILAKHESVVKILEQKVVQLYLLEMLVSLLVLQLSKQFGFTQGHCLSWRRFNTTE</sequence>
<evidence type="ECO:0000313" key="2">
    <source>
        <dbReference type="Proteomes" id="UP001164250"/>
    </source>
</evidence>
<keyword evidence="2" id="KW-1185">Reference proteome</keyword>
<evidence type="ECO:0000313" key="1">
    <source>
        <dbReference type="EMBL" id="KAJ0098088.1"/>
    </source>
</evidence>
<name>A0ACC1BGN5_9ROSI</name>
<comment type="caution">
    <text evidence="1">The sequence shown here is derived from an EMBL/GenBank/DDBJ whole genome shotgun (WGS) entry which is preliminary data.</text>
</comment>
<protein>
    <submittedName>
        <fullName evidence="1">Uncharacterized protein</fullName>
    </submittedName>
</protein>